<dbReference type="PANTHER" id="PTHR43212:SF3">
    <property type="entry name" value="QUERCETIN 2,3-DIOXYGENASE"/>
    <property type="match status" value="1"/>
</dbReference>
<evidence type="ECO:0000313" key="6">
    <source>
        <dbReference type="EMBL" id="EHB91360.1"/>
    </source>
</evidence>
<evidence type="ECO:0000259" key="4">
    <source>
        <dbReference type="Pfam" id="PF02678"/>
    </source>
</evidence>
<dbReference type="InterPro" id="IPR014710">
    <property type="entry name" value="RmlC-like_jellyroll"/>
</dbReference>
<dbReference type="Proteomes" id="UP000006008">
    <property type="component" value="Unassembled WGS sequence"/>
</dbReference>
<proteinExistence type="inferred from homology"/>
<comment type="cofactor">
    <cofactor evidence="2">
        <name>Fe cation</name>
        <dbReference type="ChEBI" id="CHEBI:24875"/>
    </cofactor>
    <text evidence="2">Binds 1 Fe cation per subunit.</text>
</comment>
<dbReference type="GO" id="GO:0046872">
    <property type="term" value="F:metal ion binding"/>
    <property type="evidence" value="ECO:0007669"/>
    <property type="project" value="UniProtKB-KW"/>
</dbReference>
<evidence type="ECO:0000259" key="5">
    <source>
        <dbReference type="Pfam" id="PF17954"/>
    </source>
</evidence>
<dbReference type="RefSeq" id="WP_009134215.1">
    <property type="nucleotide sequence ID" value="NZ_CP102250.1"/>
</dbReference>
<dbReference type="PIRSF" id="PIRSF006232">
    <property type="entry name" value="Pirin"/>
    <property type="match status" value="1"/>
</dbReference>
<dbReference type="EMBL" id="ADLD01000013">
    <property type="protein sequence ID" value="EHB91360.1"/>
    <property type="molecule type" value="Genomic_DNA"/>
</dbReference>
<dbReference type="CDD" id="cd02910">
    <property type="entry name" value="cupin_Yhhw_N"/>
    <property type="match status" value="1"/>
</dbReference>
<gene>
    <name evidence="6" type="ORF">HMPREF9450_01409</name>
</gene>
<dbReference type="Gene3D" id="2.60.120.10">
    <property type="entry name" value="Jelly Rolls"/>
    <property type="match status" value="2"/>
</dbReference>
<name>G5H9U4_9BACT</name>
<reference evidence="6 7" key="1">
    <citation type="submission" date="2011-08" db="EMBL/GenBank/DDBJ databases">
        <title>The Genome Sequence of Alistipes indistinctus YIT 12060.</title>
        <authorList>
            <consortium name="The Broad Institute Genome Sequencing Platform"/>
            <person name="Earl A."/>
            <person name="Ward D."/>
            <person name="Feldgarden M."/>
            <person name="Gevers D."/>
            <person name="Morotomi M."/>
            <person name="Young S.K."/>
            <person name="Zeng Q."/>
            <person name="Gargeya S."/>
            <person name="Fitzgerald M."/>
            <person name="Haas B."/>
            <person name="Abouelleil A."/>
            <person name="Alvarado L."/>
            <person name="Arachchi H.M."/>
            <person name="Berlin A."/>
            <person name="Brown A."/>
            <person name="Chapman S.B."/>
            <person name="Chen Z."/>
            <person name="Dunbar C."/>
            <person name="Freedman E."/>
            <person name="Gearin G."/>
            <person name="Gellesch M."/>
            <person name="Goldberg J."/>
            <person name="Griggs A."/>
            <person name="Gujja S."/>
            <person name="Heiman D."/>
            <person name="Howarth C."/>
            <person name="Larson L."/>
            <person name="Lui A."/>
            <person name="MacDonald P.J.P."/>
            <person name="Montmayeur A."/>
            <person name="Murphy C."/>
            <person name="Neiman D."/>
            <person name="Pearson M."/>
            <person name="Priest M."/>
            <person name="Roberts A."/>
            <person name="Saif S."/>
            <person name="Shea T."/>
            <person name="Shenoy N."/>
            <person name="Sisk P."/>
            <person name="Stolte C."/>
            <person name="Sykes S."/>
            <person name="Wortman J."/>
            <person name="Nusbaum C."/>
            <person name="Birren B."/>
        </authorList>
    </citation>
    <scope>NUCLEOTIDE SEQUENCE [LARGE SCALE GENOMIC DNA]</scope>
    <source>
        <strain evidence="6 7">YIT 12060</strain>
    </source>
</reference>
<dbReference type="HOGENOM" id="CLU_064194_2_2_10"/>
<dbReference type="OrthoDB" id="321327at2"/>
<evidence type="ECO:0000256" key="1">
    <source>
        <dbReference type="ARBA" id="ARBA00008416"/>
    </source>
</evidence>
<evidence type="ECO:0000256" key="2">
    <source>
        <dbReference type="PIRSR" id="PIRSR006232-1"/>
    </source>
</evidence>
<protein>
    <recommendedName>
        <fullName evidence="8">Pirin family protein</fullName>
    </recommendedName>
</protein>
<evidence type="ECO:0000313" key="7">
    <source>
        <dbReference type="Proteomes" id="UP000006008"/>
    </source>
</evidence>
<dbReference type="InterPro" id="IPR003829">
    <property type="entry name" value="Pirin_N_dom"/>
</dbReference>
<dbReference type="GeneID" id="92815558"/>
<comment type="caution">
    <text evidence="6">The sequence shown here is derived from an EMBL/GenBank/DDBJ whole genome shotgun (WGS) entry which is preliminary data.</text>
</comment>
<sequence>MKAIVHKANTRGYFDHGWLQTAHTFSFADYYDPERVHFGALRVLNDDRIAPGTGFGMHAHRNMEIVSIPLRGGLEHRDSMGHVSVLHKGEVQVMSAGTGVHHSESNLSKDETTEFLQIWVVPAVENVEPRYVNAPIEKLIVPNQISTIVYPYSAHHPEENEKRLWIYQRAWFSIAKLDKGKKVHYRLYNADSFGVYLFVINGAIDAESYALEKRDGIGIGDAEEFDITAREDSTVLLIEVPPVE</sequence>
<accession>G5H9U4</accession>
<dbReference type="PATRIC" id="fig|742725.3.peg.1490"/>
<dbReference type="eggNOG" id="COG1741">
    <property type="taxonomic scope" value="Bacteria"/>
</dbReference>
<feature type="domain" description="Pirin N-terminal" evidence="4">
    <location>
        <begin position="10"/>
        <end position="120"/>
    </location>
</feature>
<dbReference type="STRING" id="742725.HMPREF9450_01409"/>
<dbReference type="SUPFAM" id="SSF51182">
    <property type="entry name" value="RmlC-like cupins"/>
    <property type="match status" value="1"/>
</dbReference>
<keyword evidence="7" id="KW-1185">Reference proteome</keyword>
<feature type="binding site" evidence="2">
    <location>
        <position position="60"/>
    </location>
    <ligand>
        <name>Fe cation</name>
        <dbReference type="ChEBI" id="CHEBI:24875"/>
    </ligand>
</feature>
<feature type="domain" description="Quercetin 2,3-dioxygenase C-terminal cupin" evidence="5">
    <location>
        <begin position="157"/>
        <end position="240"/>
    </location>
</feature>
<dbReference type="Pfam" id="PF17954">
    <property type="entry name" value="Pirin_C_2"/>
    <property type="match status" value="1"/>
</dbReference>
<evidence type="ECO:0000256" key="3">
    <source>
        <dbReference type="RuleBase" id="RU003457"/>
    </source>
</evidence>
<organism evidence="6 7">
    <name type="scientific">Alistipes indistinctus YIT 12060</name>
    <dbReference type="NCBI Taxonomy" id="742725"/>
    <lineage>
        <taxon>Bacteria</taxon>
        <taxon>Pseudomonadati</taxon>
        <taxon>Bacteroidota</taxon>
        <taxon>Bacteroidia</taxon>
        <taxon>Bacteroidales</taxon>
        <taxon>Rikenellaceae</taxon>
        <taxon>Alistipes</taxon>
    </lineage>
</organism>
<keyword evidence="2" id="KW-0408">Iron</keyword>
<keyword evidence="2" id="KW-0479">Metal-binding</keyword>
<dbReference type="InterPro" id="IPR012093">
    <property type="entry name" value="Pirin"/>
</dbReference>
<dbReference type="InterPro" id="IPR041602">
    <property type="entry name" value="Quercetinase_C"/>
</dbReference>
<feature type="binding site" evidence="2">
    <location>
        <position position="58"/>
    </location>
    <ligand>
        <name>Fe cation</name>
        <dbReference type="ChEBI" id="CHEBI:24875"/>
    </ligand>
</feature>
<dbReference type="Pfam" id="PF02678">
    <property type="entry name" value="Pirin"/>
    <property type="match status" value="1"/>
</dbReference>
<comment type="similarity">
    <text evidence="1 3">Belongs to the pirin family.</text>
</comment>
<dbReference type="InterPro" id="IPR011051">
    <property type="entry name" value="RmlC_Cupin_sf"/>
</dbReference>
<dbReference type="AlphaFoldDB" id="G5H9U4"/>
<feature type="binding site" evidence="2">
    <location>
        <position position="104"/>
    </location>
    <ligand>
        <name>Fe cation</name>
        <dbReference type="ChEBI" id="CHEBI:24875"/>
    </ligand>
</feature>
<feature type="binding site" evidence="2">
    <location>
        <position position="102"/>
    </location>
    <ligand>
        <name>Fe cation</name>
        <dbReference type="ChEBI" id="CHEBI:24875"/>
    </ligand>
</feature>
<evidence type="ECO:0008006" key="8">
    <source>
        <dbReference type="Google" id="ProtNLM"/>
    </source>
</evidence>
<dbReference type="PANTHER" id="PTHR43212">
    <property type="entry name" value="QUERCETIN 2,3-DIOXYGENASE"/>
    <property type="match status" value="1"/>
</dbReference>